<comment type="caution">
    <text evidence="3">The sequence shown here is derived from an EMBL/GenBank/DDBJ whole genome shotgun (WGS) entry which is preliminary data.</text>
</comment>
<evidence type="ECO:0000313" key="3">
    <source>
        <dbReference type="EMBL" id="MFA0791963.1"/>
    </source>
</evidence>
<dbReference type="InterPro" id="IPR051781">
    <property type="entry name" value="Metallo-dep_Hydrolase"/>
</dbReference>
<dbReference type="RefSeq" id="WP_371844382.1">
    <property type="nucleotide sequence ID" value="NZ_JBGMEL010000016.1"/>
</dbReference>
<dbReference type="Proteomes" id="UP001569414">
    <property type="component" value="Unassembled WGS sequence"/>
</dbReference>
<dbReference type="Gene3D" id="3.20.20.140">
    <property type="entry name" value="Metal-dependent hydrolases"/>
    <property type="match status" value="1"/>
</dbReference>
<evidence type="ECO:0000313" key="4">
    <source>
        <dbReference type="Proteomes" id="UP001569414"/>
    </source>
</evidence>
<feature type="domain" description="Amidohydrolase-related" evidence="2">
    <location>
        <begin position="259"/>
        <end position="391"/>
    </location>
</feature>
<dbReference type="InterPro" id="IPR011059">
    <property type="entry name" value="Metal-dep_hydrolase_composite"/>
</dbReference>
<reference evidence="3 4" key="1">
    <citation type="submission" date="2024-08" db="EMBL/GenBank/DDBJ databases">
        <authorList>
            <person name="Ishaq N."/>
        </authorList>
    </citation>
    <scope>NUCLEOTIDE SEQUENCE [LARGE SCALE GENOMIC DNA]</scope>
    <source>
        <strain evidence="3 4">JCM 30400</strain>
    </source>
</reference>
<evidence type="ECO:0000256" key="1">
    <source>
        <dbReference type="SAM" id="SignalP"/>
    </source>
</evidence>
<dbReference type="Pfam" id="PF01979">
    <property type="entry name" value="Amidohydro_1"/>
    <property type="match status" value="1"/>
</dbReference>
<dbReference type="PANTHER" id="PTHR43135">
    <property type="entry name" value="ALPHA-D-RIBOSE 1-METHYLPHOSPHONATE 5-TRIPHOSPHATE DIPHOSPHATASE"/>
    <property type="match status" value="1"/>
</dbReference>
<dbReference type="EMBL" id="JBGMEL010000016">
    <property type="protein sequence ID" value="MFA0791963.1"/>
    <property type="molecule type" value="Genomic_DNA"/>
</dbReference>
<name>A0ABV4NR10_9GAMM</name>
<dbReference type="Gene3D" id="2.30.40.10">
    <property type="entry name" value="Urease, subunit C, domain 1"/>
    <property type="match status" value="1"/>
</dbReference>
<dbReference type="PANTHER" id="PTHR43135:SF3">
    <property type="entry name" value="ALPHA-D-RIBOSE 1-METHYLPHOSPHONATE 5-TRIPHOSPHATE DIPHOSPHATASE"/>
    <property type="match status" value="1"/>
</dbReference>
<feature type="signal peptide" evidence="1">
    <location>
        <begin position="1"/>
        <end position="21"/>
    </location>
</feature>
<organism evidence="3 4">
    <name type="scientific">Microbulbifer echini</name>
    <dbReference type="NCBI Taxonomy" id="1529067"/>
    <lineage>
        <taxon>Bacteria</taxon>
        <taxon>Pseudomonadati</taxon>
        <taxon>Pseudomonadota</taxon>
        <taxon>Gammaproteobacteria</taxon>
        <taxon>Cellvibrionales</taxon>
        <taxon>Microbulbiferaceae</taxon>
        <taxon>Microbulbifer</taxon>
    </lineage>
</organism>
<keyword evidence="4" id="KW-1185">Reference proteome</keyword>
<dbReference type="SUPFAM" id="SSF51338">
    <property type="entry name" value="Composite domain of metallo-dependent hydrolases"/>
    <property type="match status" value="1"/>
</dbReference>
<dbReference type="SUPFAM" id="SSF51556">
    <property type="entry name" value="Metallo-dependent hydrolases"/>
    <property type="match status" value="1"/>
</dbReference>
<accession>A0ABV4NR10</accession>
<proteinExistence type="predicted"/>
<keyword evidence="1" id="KW-0732">Signal</keyword>
<evidence type="ECO:0000259" key="2">
    <source>
        <dbReference type="Pfam" id="PF01979"/>
    </source>
</evidence>
<gene>
    <name evidence="3" type="ORF">ACCI51_15545</name>
</gene>
<sequence>MKKIAVFCALALGVLTAGAQAESVLIKGGKVHTLADKGTLESADVLIIDGKVEQVAPTLNISADRVIDASGKVVTPGVIAPISELGLVEISAASGTNDHAVTGESIGSAFNPLPAYNPKSTLISFNRAGGVTSAVVFPAISTWDKAAVEAQRVFAGRGFAIKLNGEFDSVEAKDVAQKAYLGETGAQLAGGSRANAFAKVESALSQAREYRDNRAAIRKGDWRELDYSLADLEALQPVINGTEPLLITVNRASDILVAIELAQAFNVKLVVLGAAEGWMVADQLARAQVPVVIDAIDNLPISFSSLGARFDNAALLTKAGVKVAISGPGYASTHNVYLSRQSAGNAVAHGLPYEEALKSISSNVADIFNLDGGTLEKGATADVVVWSGDPLEVTSYPEQVLIGGEPQSLVTRSTRLRDRHLKPGKGSGFGYRH</sequence>
<dbReference type="InterPro" id="IPR032466">
    <property type="entry name" value="Metal_Hydrolase"/>
</dbReference>
<dbReference type="InterPro" id="IPR006680">
    <property type="entry name" value="Amidohydro-rel"/>
</dbReference>
<protein>
    <submittedName>
        <fullName evidence="3">Amidohydrolase family protein</fullName>
    </submittedName>
</protein>
<feature type="chain" id="PRO_5046200816" evidence="1">
    <location>
        <begin position="22"/>
        <end position="433"/>
    </location>
</feature>